<evidence type="ECO:0000259" key="2">
    <source>
        <dbReference type="Pfam" id="PF00155"/>
    </source>
</evidence>
<dbReference type="GO" id="GO:0006572">
    <property type="term" value="P:L-tyrosine catabolic process"/>
    <property type="evidence" value="ECO:0007669"/>
    <property type="project" value="TreeGrafter"/>
</dbReference>
<dbReference type="PANTHER" id="PTHR45744:SF2">
    <property type="entry name" value="TYROSINE AMINOTRANSFERASE"/>
    <property type="match status" value="1"/>
</dbReference>
<dbReference type="GO" id="GO:0030170">
    <property type="term" value="F:pyridoxal phosphate binding"/>
    <property type="evidence" value="ECO:0007669"/>
    <property type="project" value="InterPro"/>
</dbReference>
<organism evidence="3 4">
    <name type="scientific">Meloidogyne javanica</name>
    <name type="common">Root-knot nematode worm</name>
    <dbReference type="NCBI Taxonomy" id="6303"/>
    <lineage>
        <taxon>Eukaryota</taxon>
        <taxon>Metazoa</taxon>
        <taxon>Ecdysozoa</taxon>
        <taxon>Nematoda</taxon>
        <taxon>Chromadorea</taxon>
        <taxon>Rhabditida</taxon>
        <taxon>Tylenchina</taxon>
        <taxon>Tylenchomorpha</taxon>
        <taxon>Tylenchoidea</taxon>
        <taxon>Meloidogynidae</taxon>
        <taxon>Meloidogyninae</taxon>
        <taxon>Meloidogyne</taxon>
        <taxon>Meloidogyne incognita group</taxon>
    </lineage>
</organism>
<name>A0A915NCV9_MELJA</name>
<evidence type="ECO:0000313" key="3">
    <source>
        <dbReference type="Proteomes" id="UP000887561"/>
    </source>
</evidence>
<evidence type="ECO:0000313" key="4">
    <source>
        <dbReference type="WBParaSite" id="scaffold9279_cov172.g13802"/>
    </source>
</evidence>
<dbReference type="Gene3D" id="3.90.1150.10">
    <property type="entry name" value="Aspartate Aminotransferase, domain 1"/>
    <property type="match status" value="1"/>
</dbReference>
<dbReference type="InterPro" id="IPR015422">
    <property type="entry name" value="PyrdxlP-dep_Trfase_small"/>
</dbReference>
<dbReference type="InterPro" id="IPR004839">
    <property type="entry name" value="Aminotransferase_I/II_large"/>
</dbReference>
<dbReference type="WBParaSite" id="scaffold9279_cov172.g13802">
    <property type="protein sequence ID" value="scaffold9279_cov172.g13802"/>
    <property type="gene ID" value="scaffold9279_cov172.g13802"/>
</dbReference>
<keyword evidence="3" id="KW-1185">Reference proteome</keyword>
<feature type="region of interest" description="Disordered" evidence="1">
    <location>
        <begin position="110"/>
        <end position="155"/>
    </location>
</feature>
<dbReference type="InterPro" id="IPR015424">
    <property type="entry name" value="PyrdxlP-dep_Trfase"/>
</dbReference>
<protein>
    <submittedName>
        <fullName evidence="4">Aminotransferase class I/classII domain-containing protein</fullName>
    </submittedName>
</protein>
<dbReference type="Proteomes" id="UP000887561">
    <property type="component" value="Unplaced"/>
</dbReference>
<proteinExistence type="predicted"/>
<dbReference type="GO" id="GO:0004838">
    <property type="term" value="F:L-tyrosine-2-oxoglutarate transaminase activity"/>
    <property type="evidence" value="ECO:0007669"/>
    <property type="project" value="TreeGrafter"/>
</dbReference>
<evidence type="ECO:0000256" key="1">
    <source>
        <dbReference type="SAM" id="MobiDB-lite"/>
    </source>
</evidence>
<feature type="compositionally biased region" description="Acidic residues" evidence="1">
    <location>
        <begin position="145"/>
        <end position="155"/>
    </location>
</feature>
<reference evidence="4" key="1">
    <citation type="submission" date="2022-11" db="UniProtKB">
        <authorList>
            <consortium name="WormBaseParasite"/>
        </authorList>
    </citation>
    <scope>IDENTIFICATION</scope>
</reference>
<accession>A0A915NCV9</accession>
<dbReference type="SUPFAM" id="SSF53383">
    <property type="entry name" value="PLP-dependent transferases"/>
    <property type="match status" value="1"/>
</dbReference>
<dbReference type="GO" id="GO:0006559">
    <property type="term" value="P:L-phenylalanine catabolic process"/>
    <property type="evidence" value="ECO:0007669"/>
    <property type="project" value="TreeGrafter"/>
</dbReference>
<dbReference type="Pfam" id="PF00155">
    <property type="entry name" value="Aminotran_1_2"/>
    <property type="match status" value="1"/>
</dbReference>
<dbReference type="AlphaFoldDB" id="A0A915NCV9"/>
<feature type="domain" description="Aminotransferase class I/classII large" evidence="2">
    <location>
        <begin position="3"/>
        <end position="88"/>
    </location>
</feature>
<sequence>KLLASNAATVYEKLSRVPELRPLKPQGAMYMMVGFDPSLFGDETKFVRGLISEESVYCLPGSAFSLPNWFRLVLAFPNEITTEACERIAAYCTRHLRPCVERLEAAMSIKKKNKGVRNEENGQGSEESSPIATDDNESSSNNENSSDDNDGENDE</sequence>
<dbReference type="PANTHER" id="PTHR45744">
    <property type="entry name" value="TYROSINE AMINOTRANSFERASE"/>
    <property type="match status" value="1"/>
</dbReference>